<gene>
    <name evidence="1" type="ORF">ACHAXA_000436</name>
</gene>
<protein>
    <submittedName>
        <fullName evidence="1">Uncharacterized protein</fullName>
    </submittedName>
</protein>
<organism evidence="1 2">
    <name type="scientific">Cyclostephanos tholiformis</name>
    <dbReference type="NCBI Taxonomy" id="382380"/>
    <lineage>
        <taxon>Eukaryota</taxon>
        <taxon>Sar</taxon>
        <taxon>Stramenopiles</taxon>
        <taxon>Ochrophyta</taxon>
        <taxon>Bacillariophyta</taxon>
        <taxon>Coscinodiscophyceae</taxon>
        <taxon>Thalassiosirophycidae</taxon>
        <taxon>Stephanodiscales</taxon>
        <taxon>Stephanodiscaceae</taxon>
        <taxon>Cyclostephanos</taxon>
    </lineage>
</organism>
<keyword evidence="2" id="KW-1185">Reference proteome</keyword>
<evidence type="ECO:0000313" key="2">
    <source>
        <dbReference type="Proteomes" id="UP001530377"/>
    </source>
</evidence>
<evidence type="ECO:0000313" key="1">
    <source>
        <dbReference type="EMBL" id="KAL3816358.1"/>
    </source>
</evidence>
<proteinExistence type="predicted"/>
<dbReference type="AlphaFoldDB" id="A0ABD3RVY5"/>
<dbReference type="EMBL" id="JALLPB020000152">
    <property type="protein sequence ID" value="KAL3816358.1"/>
    <property type="molecule type" value="Genomic_DNA"/>
</dbReference>
<sequence>MVVIFQCMLESSNGLHKTSMAWHRRESSSFISRGMSNGGSSSRGHTLNKITLLPHTSRGSYSGLPLTNGIIHISVGRGTACKSRPSKRSKRPVTAGTIESCTSRGPSYKSAESDLVSDAVVRNNSPPVGPFDDTVAVVIREEWTGEAPVAQGTRSDGVFAKSGPHVTVVR</sequence>
<name>A0ABD3RVY5_9STRA</name>
<reference evidence="1 2" key="1">
    <citation type="submission" date="2024-10" db="EMBL/GenBank/DDBJ databases">
        <title>Updated reference genomes for cyclostephanoid diatoms.</title>
        <authorList>
            <person name="Roberts W.R."/>
            <person name="Alverson A.J."/>
        </authorList>
    </citation>
    <scope>NUCLEOTIDE SEQUENCE [LARGE SCALE GENOMIC DNA]</scope>
    <source>
        <strain evidence="1 2">AJA228-03</strain>
    </source>
</reference>
<comment type="caution">
    <text evidence="1">The sequence shown here is derived from an EMBL/GenBank/DDBJ whole genome shotgun (WGS) entry which is preliminary data.</text>
</comment>
<accession>A0ABD3RVY5</accession>
<dbReference type="Proteomes" id="UP001530377">
    <property type="component" value="Unassembled WGS sequence"/>
</dbReference>